<gene>
    <name evidence="1" type="ORF">PIIN_09347</name>
</gene>
<dbReference type="EMBL" id="CAFZ01000437">
    <property type="protein sequence ID" value="CCA75363.1"/>
    <property type="molecule type" value="Genomic_DNA"/>
</dbReference>
<evidence type="ECO:0000313" key="2">
    <source>
        <dbReference type="Proteomes" id="UP000007148"/>
    </source>
</evidence>
<accession>G4TVM0</accession>
<organism evidence="1 2">
    <name type="scientific">Serendipita indica (strain DSM 11827)</name>
    <name type="common">Root endophyte fungus</name>
    <name type="synonym">Piriformospora indica</name>
    <dbReference type="NCBI Taxonomy" id="1109443"/>
    <lineage>
        <taxon>Eukaryota</taxon>
        <taxon>Fungi</taxon>
        <taxon>Dikarya</taxon>
        <taxon>Basidiomycota</taxon>
        <taxon>Agaricomycotina</taxon>
        <taxon>Agaricomycetes</taxon>
        <taxon>Sebacinales</taxon>
        <taxon>Serendipitaceae</taxon>
        <taxon>Serendipita</taxon>
    </lineage>
</organism>
<comment type="caution">
    <text evidence="1">The sequence shown here is derived from an EMBL/GenBank/DDBJ whole genome shotgun (WGS) entry which is preliminary data.</text>
</comment>
<dbReference type="InParanoid" id="G4TVM0"/>
<evidence type="ECO:0000313" key="1">
    <source>
        <dbReference type="EMBL" id="CCA75363.1"/>
    </source>
</evidence>
<dbReference type="AlphaFoldDB" id="G4TVM0"/>
<protein>
    <submittedName>
        <fullName evidence="1">Uncharacterized protein</fullName>
    </submittedName>
</protein>
<dbReference type="Proteomes" id="UP000007148">
    <property type="component" value="Unassembled WGS sequence"/>
</dbReference>
<keyword evidence="2" id="KW-1185">Reference proteome</keyword>
<reference evidence="1 2" key="1">
    <citation type="journal article" date="2011" name="PLoS Pathog.">
        <title>Endophytic Life Strategies Decoded by Genome and Transcriptome Analyses of the Mutualistic Root Symbiont Piriformospora indica.</title>
        <authorList>
            <person name="Zuccaro A."/>
            <person name="Lahrmann U."/>
            <person name="Guldener U."/>
            <person name="Langen G."/>
            <person name="Pfiffi S."/>
            <person name="Biedenkopf D."/>
            <person name="Wong P."/>
            <person name="Samans B."/>
            <person name="Grimm C."/>
            <person name="Basiewicz M."/>
            <person name="Murat C."/>
            <person name="Martin F."/>
            <person name="Kogel K.H."/>
        </authorList>
    </citation>
    <scope>NUCLEOTIDE SEQUENCE [LARGE SCALE GENOMIC DNA]</scope>
    <source>
        <strain evidence="1 2">DSM 11827</strain>
    </source>
</reference>
<proteinExistence type="predicted"/>
<sequence length="34" mass="3622">MATMPSIVQLATLMRNEGYGATVAPYSSTSDDWG</sequence>
<dbReference type="HOGENOM" id="CLU_3377324_0_0_1"/>
<name>G4TVM0_SERID</name>